<comment type="PTM">
    <text evidence="6 7">An intermediate of this reaction is the autophosphorylated ppk in which a phosphate is covalently linked to a histidine residue through a N-P bond.</text>
</comment>
<keyword evidence="5 6" id="KW-0067">ATP-binding</keyword>
<evidence type="ECO:0000256" key="6">
    <source>
        <dbReference type="HAMAP-Rule" id="MF_00347"/>
    </source>
</evidence>
<feature type="binding site" evidence="6">
    <location>
        <position position="591"/>
    </location>
    <ligand>
        <name>ATP</name>
        <dbReference type="ChEBI" id="CHEBI:30616"/>
    </ligand>
</feature>
<dbReference type="Gene3D" id="1.20.58.310">
    <property type="entry name" value="Polyphosphate kinase N-terminal domain"/>
    <property type="match status" value="1"/>
</dbReference>
<organism evidence="12 13">
    <name type="scientific">Candidatus Avitreponema avistercoris</name>
    <dbReference type="NCBI Taxonomy" id="2840705"/>
    <lineage>
        <taxon>Bacteria</taxon>
        <taxon>Pseudomonadati</taxon>
        <taxon>Spirochaetota</taxon>
        <taxon>Spirochaetia</taxon>
        <taxon>Spirochaetales</taxon>
        <taxon>Candidatus Avitreponema</taxon>
    </lineage>
</organism>
<keyword evidence="1 6" id="KW-0597">Phosphoprotein</keyword>
<dbReference type="NCBIfam" id="NF003921">
    <property type="entry name" value="PRK05443.2-2"/>
    <property type="match status" value="1"/>
</dbReference>
<feature type="binding site" evidence="6">
    <location>
        <position position="563"/>
    </location>
    <ligand>
        <name>ATP</name>
        <dbReference type="ChEBI" id="CHEBI:30616"/>
    </ligand>
</feature>
<dbReference type="InterPro" id="IPR024953">
    <property type="entry name" value="PP_kinase_middle"/>
</dbReference>
<dbReference type="Pfam" id="PF02503">
    <property type="entry name" value="PP_kinase"/>
    <property type="match status" value="1"/>
</dbReference>
<name>A0A9D9ELS9_9SPIR</name>
<dbReference type="InterPro" id="IPR036830">
    <property type="entry name" value="PP_kinase_middle_dom_sf"/>
</dbReference>
<comment type="cofactor">
    <cofactor evidence="6">
        <name>Mg(2+)</name>
        <dbReference type="ChEBI" id="CHEBI:18420"/>
    </cofactor>
</comment>
<dbReference type="Pfam" id="PF13090">
    <property type="entry name" value="PP_kinase_C"/>
    <property type="match status" value="1"/>
</dbReference>
<dbReference type="CDD" id="cd09165">
    <property type="entry name" value="PLDc_PaPPK1_C1_like"/>
    <property type="match status" value="1"/>
</dbReference>
<feature type="domain" description="Polyphosphate kinase C-terminal" evidence="11">
    <location>
        <begin position="331"/>
        <end position="494"/>
    </location>
</feature>
<dbReference type="Proteomes" id="UP000823616">
    <property type="component" value="Unassembled WGS sequence"/>
</dbReference>
<protein>
    <recommendedName>
        <fullName evidence="6 7">Polyphosphate kinase</fullName>
        <ecNumber evidence="6 7">2.7.4.1</ecNumber>
    </recommendedName>
    <alternativeName>
        <fullName evidence="6">ATP-polyphosphate phosphotransferase</fullName>
    </alternativeName>
    <alternativeName>
        <fullName evidence="6">Polyphosphoric acid kinase</fullName>
    </alternativeName>
</protein>
<feature type="active site" description="Phosphohistidine intermediate" evidence="6">
    <location>
        <position position="434"/>
    </location>
</feature>
<dbReference type="SUPFAM" id="SSF143724">
    <property type="entry name" value="PHP14-like"/>
    <property type="match status" value="1"/>
</dbReference>
<keyword evidence="6" id="KW-0479">Metal-binding</keyword>
<keyword evidence="2 6" id="KW-0808">Transferase</keyword>
<dbReference type="InterPro" id="IPR003414">
    <property type="entry name" value="PP_kinase"/>
</dbReference>
<dbReference type="GO" id="GO:0005524">
    <property type="term" value="F:ATP binding"/>
    <property type="evidence" value="ECO:0007669"/>
    <property type="project" value="UniProtKB-KW"/>
</dbReference>
<dbReference type="EMBL" id="JADIMS010000056">
    <property type="protein sequence ID" value="MBO8450177.1"/>
    <property type="molecule type" value="Genomic_DNA"/>
</dbReference>
<feature type="binding site" evidence="6">
    <location>
        <position position="50"/>
    </location>
    <ligand>
        <name>ATP</name>
        <dbReference type="ChEBI" id="CHEBI:30616"/>
    </ligand>
</feature>
<dbReference type="InterPro" id="IPR041108">
    <property type="entry name" value="PP_kinase_C_1"/>
</dbReference>
<evidence type="ECO:0000256" key="7">
    <source>
        <dbReference type="RuleBase" id="RU003800"/>
    </source>
</evidence>
<evidence type="ECO:0000256" key="2">
    <source>
        <dbReference type="ARBA" id="ARBA00022679"/>
    </source>
</evidence>
<dbReference type="NCBIfam" id="NF003917">
    <property type="entry name" value="PRK05443.1-1"/>
    <property type="match status" value="1"/>
</dbReference>
<evidence type="ECO:0000256" key="1">
    <source>
        <dbReference type="ARBA" id="ARBA00022553"/>
    </source>
</evidence>
<evidence type="ECO:0000313" key="12">
    <source>
        <dbReference type="EMBL" id="MBO8450177.1"/>
    </source>
</evidence>
<comment type="caution">
    <text evidence="12">The sequence shown here is derived from an EMBL/GenBank/DDBJ whole genome shotgun (WGS) entry which is preliminary data.</text>
</comment>
<sequence>MKTKEDAKKPVYFNRELSWIEFNGRVLDEARQKDVPLLERLKFLSIVSSNFDEFFMVRVAGLKAQLAKHDNEKDIAGMTPAAQIEAIAKRVHELVGIQYAVLNDELLPGLEAAGVRYVKPADYSAEQKEYLKGIFDRNVFPLLTPVRADTPDFIHGIINLRLHAAFSLKNENGETCAAVVQIPAGLDHIIEIPGEGNRRCFALMEDVVCVFGEKLFPGFTAESSMLFKITRDADRSVDEDRDSDFIVAMEEVLTARHSARPVRLLCSNNNSGLLEFLCSSAGLTARDVYSVDGPPDISTLNGISRFPGLEELRDPPWKHLPCADFPPEESIWDVIKKNDVLLHVPYQAYDPVIRFISEAADDPAVLAIKITLYRTSKNSPIIKALEKAALSGKQVTVFVELKARFDEEQNIAWVRRLTDAGIIVVYGIARLKVHAKVLQVIRKEPDAVRAYAHLSTGNYNDKTAALYGDMSVFTANKELTTDITLFFNMISGYSATMAMSRLVISPVKMKNKLLSLIQREIERSESGHPGHIIAKMNSLVDPEIIRALYQASKAGVKVELNIRGICMLVPGVPGMSENISVVSIIDRYLEHARIFWFENGRQSELYLASADWMPRNLDKRVETMFPILQENLKKEILKILKLYFSDNTKAHTLDSTGRWQRKTRKPNEKRIRAQEILQSKEEKRYALLERSVHTDFKVRRNSRKAAESAEGGAP</sequence>
<comment type="similarity">
    <text evidence="6 7">Belongs to the polyphosphate kinase 1 (PPK1) family.</text>
</comment>
<proteinExistence type="inferred from homology"/>
<dbReference type="EC" id="2.7.4.1" evidence="6 7"/>
<dbReference type="Gene3D" id="3.30.870.10">
    <property type="entry name" value="Endonuclease Chain A"/>
    <property type="match status" value="2"/>
</dbReference>
<evidence type="ECO:0000256" key="5">
    <source>
        <dbReference type="ARBA" id="ARBA00022840"/>
    </source>
</evidence>
<dbReference type="CDD" id="cd09168">
    <property type="entry name" value="PLDc_PaPPK1_C2_like"/>
    <property type="match status" value="1"/>
</dbReference>
<dbReference type="GO" id="GO:0009358">
    <property type="term" value="C:polyphosphate kinase complex"/>
    <property type="evidence" value="ECO:0007669"/>
    <property type="project" value="InterPro"/>
</dbReference>
<evidence type="ECO:0000259" key="9">
    <source>
        <dbReference type="Pfam" id="PF13089"/>
    </source>
</evidence>
<dbReference type="Gene3D" id="3.30.1840.10">
    <property type="entry name" value="Polyphosphate kinase middle domain"/>
    <property type="match status" value="1"/>
</dbReference>
<evidence type="ECO:0000313" key="13">
    <source>
        <dbReference type="Proteomes" id="UP000823616"/>
    </source>
</evidence>
<dbReference type="GO" id="GO:0008976">
    <property type="term" value="F:polyphosphate kinase activity"/>
    <property type="evidence" value="ECO:0007669"/>
    <property type="project" value="UniProtKB-UniRule"/>
</dbReference>
<dbReference type="InterPro" id="IPR025200">
    <property type="entry name" value="PPK_C_dom2"/>
</dbReference>
<dbReference type="SUPFAM" id="SSF56024">
    <property type="entry name" value="Phospholipase D/nuclease"/>
    <property type="match status" value="2"/>
</dbReference>
<comment type="catalytic activity">
    <reaction evidence="6 7">
        <text>[phosphate](n) + ATP = [phosphate](n+1) + ADP</text>
        <dbReference type="Rhea" id="RHEA:19573"/>
        <dbReference type="Rhea" id="RHEA-COMP:9859"/>
        <dbReference type="Rhea" id="RHEA-COMP:14280"/>
        <dbReference type="ChEBI" id="CHEBI:16838"/>
        <dbReference type="ChEBI" id="CHEBI:30616"/>
        <dbReference type="ChEBI" id="CHEBI:456216"/>
        <dbReference type="EC" id="2.7.4.1"/>
    </reaction>
</comment>
<dbReference type="GO" id="GO:0006799">
    <property type="term" value="P:polyphosphate biosynthetic process"/>
    <property type="evidence" value="ECO:0007669"/>
    <property type="project" value="UniProtKB-UniRule"/>
</dbReference>
<feature type="domain" description="Polyphosphate kinase middle" evidence="8">
    <location>
        <begin position="126"/>
        <end position="301"/>
    </location>
</feature>
<evidence type="ECO:0000256" key="4">
    <source>
        <dbReference type="ARBA" id="ARBA00022777"/>
    </source>
</evidence>
<evidence type="ECO:0000259" key="11">
    <source>
        <dbReference type="Pfam" id="PF17941"/>
    </source>
</evidence>
<dbReference type="HAMAP" id="MF_00347">
    <property type="entry name" value="Polyphosphate_kinase"/>
    <property type="match status" value="1"/>
</dbReference>
<feature type="domain" description="Polyphosphate kinase N-terminal" evidence="9">
    <location>
        <begin position="12"/>
        <end position="117"/>
    </location>
</feature>
<dbReference type="AlphaFoldDB" id="A0A9D9ELS9"/>
<dbReference type="SUPFAM" id="SSF140356">
    <property type="entry name" value="PPK N-terminal domain-like"/>
    <property type="match status" value="1"/>
</dbReference>
<evidence type="ECO:0000256" key="3">
    <source>
        <dbReference type="ARBA" id="ARBA00022741"/>
    </source>
</evidence>
<feature type="binding site" evidence="6">
    <location>
        <position position="467"/>
    </location>
    <ligand>
        <name>ATP</name>
        <dbReference type="ChEBI" id="CHEBI:30616"/>
    </ligand>
</feature>
<dbReference type="PANTHER" id="PTHR30218:SF0">
    <property type="entry name" value="POLYPHOSPHATE KINASE"/>
    <property type="match status" value="1"/>
</dbReference>
<comment type="function">
    <text evidence="6 7">Catalyzes the reversible transfer of the terminal phosphate of ATP to form a long-chain polyphosphate (polyP).</text>
</comment>
<keyword evidence="4 6" id="KW-0418">Kinase</keyword>
<keyword evidence="6" id="KW-0460">Magnesium</keyword>
<dbReference type="PANTHER" id="PTHR30218">
    <property type="entry name" value="POLYPHOSPHATE KINASE"/>
    <property type="match status" value="1"/>
</dbReference>
<evidence type="ECO:0000259" key="8">
    <source>
        <dbReference type="Pfam" id="PF02503"/>
    </source>
</evidence>
<accession>A0A9D9ELS9</accession>
<evidence type="ECO:0000259" key="10">
    <source>
        <dbReference type="Pfam" id="PF13090"/>
    </source>
</evidence>
<dbReference type="Pfam" id="PF13089">
    <property type="entry name" value="PP_kinase_N"/>
    <property type="match status" value="1"/>
</dbReference>
<feature type="domain" description="Polyphosphate kinase C-terminal" evidence="10">
    <location>
        <begin position="502"/>
        <end position="674"/>
    </location>
</feature>
<dbReference type="Pfam" id="PF17941">
    <property type="entry name" value="PP_kinase_C_1"/>
    <property type="match status" value="1"/>
</dbReference>
<dbReference type="InterPro" id="IPR025198">
    <property type="entry name" value="PPK_N_dom"/>
</dbReference>
<reference evidence="12" key="1">
    <citation type="submission" date="2020-10" db="EMBL/GenBank/DDBJ databases">
        <authorList>
            <person name="Gilroy R."/>
        </authorList>
    </citation>
    <scope>NUCLEOTIDE SEQUENCE</scope>
    <source>
        <strain evidence="12">B3-4054</strain>
    </source>
</reference>
<gene>
    <name evidence="12" type="primary">ppk1</name>
    <name evidence="6" type="synonym">ppk</name>
    <name evidence="12" type="ORF">IAA96_03625</name>
</gene>
<keyword evidence="3 6" id="KW-0547">Nucleotide-binding</keyword>
<dbReference type="InterPro" id="IPR036832">
    <property type="entry name" value="PPK_N_dom_sf"/>
</dbReference>
<feature type="binding site" evidence="6">
    <location>
        <position position="404"/>
    </location>
    <ligand>
        <name>Mg(2+)</name>
        <dbReference type="ChEBI" id="CHEBI:18420"/>
    </ligand>
</feature>
<dbReference type="NCBIfam" id="TIGR03705">
    <property type="entry name" value="poly_P_kin"/>
    <property type="match status" value="1"/>
</dbReference>
<dbReference type="PIRSF" id="PIRSF015589">
    <property type="entry name" value="PP_kinase"/>
    <property type="match status" value="1"/>
</dbReference>
<feature type="binding site" evidence="6">
    <location>
        <position position="374"/>
    </location>
    <ligand>
        <name>Mg(2+)</name>
        <dbReference type="ChEBI" id="CHEBI:18420"/>
    </ligand>
</feature>
<dbReference type="NCBIfam" id="NF003918">
    <property type="entry name" value="PRK05443.1-2"/>
    <property type="match status" value="1"/>
</dbReference>
<dbReference type="GO" id="GO:0046872">
    <property type="term" value="F:metal ion binding"/>
    <property type="evidence" value="ECO:0007669"/>
    <property type="project" value="UniProtKB-KW"/>
</dbReference>
<reference evidence="12" key="2">
    <citation type="journal article" date="2021" name="PeerJ">
        <title>Extensive microbial diversity within the chicken gut microbiome revealed by metagenomics and culture.</title>
        <authorList>
            <person name="Gilroy R."/>
            <person name="Ravi A."/>
            <person name="Getino M."/>
            <person name="Pursley I."/>
            <person name="Horton D.L."/>
            <person name="Alikhan N.F."/>
            <person name="Baker D."/>
            <person name="Gharbi K."/>
            <person name="Hall N."/>
            <person name="Watson M."/>
            <person name="Adriaenssens E.M."/>
            <person name="Foster-Nyarko E."/>
            <person name="Jarju S."/>
            <person name="Secka A."/>
            <person name="Antonio M."/>
            <person name="Oren A."/>
            <person name="Chaudhuri R.R."/>
            <person name="La Ragione R."/>
            <person name="Hildebrand F."/>
            <person name="Pallen M.J."/>
        </authorList>
    </citation>
    <scope>NUCLEOTIDE SEQUENCE</scope>
    <source>
        <strain evidence="12">B3-4054</strain>
    </source>
</reference>